<keyword evidence="1" id="KW-0472">Membrane</keyword>
<name>A0A8J8SEL5_9FIRM</name>
<protein>
    <submittedName>
        <fullName evidence="2">Uncharacterized protein</fullName>
    </submittedName>
</protein>
<dbReference type="EMBL" id="CP058561">
    <property type="protein sequence ID" value="QUH32002.1"/>
    <property type="molecule type" value="Genomic_DNA"/>
</dbReference>
<organism evidence="2 3">
    <name type="scientific">Vallitalea guaymasensis</name>
    <dbReference type="NCBI Taxonomy" id="1185412"/>
    <lineage>
        <taxon>Bacteria</taxon>
        <taxon>Bacillati</taxon>
        <taxon>Bacillota</taxon>
        <taxon>Clostridia</taxon>
        <taxon>Lachnospirales</taxon>
        <taxon>Vallitaleaceae</taxon>
        <taxon>Vallitalea</taxon>
    </lineage>
</organism>
<dbReference type="AlphaFoldDB" id="A0A8J8SEL5"/>
<evidence type="ECO:0000256" key="1">
    <source>
        <dbReference type="SAM" id="Phobius"/>
    </source>
</evidence>
<keyword evidence="3" id="KW-1185">Reference proteome</keyword>
<gene>
    <name evidence="2" type="ORF">HYG85_11755</name>
</gene>
<dbReference type="KEGG" id="vgu:HYG85_11755"/>
<accession>A0A8J8SEL5</accession>
<sequence length="59" mass="6816">MVSQIILHIITIIIYIGLFALSIYLLVLLIKLAKRGIKALDIYIDNNRKEYLDNNSNKI</sequence>
<dbReference type="Proteomes" id="UP000677305">
    <property type="component" value="Chromosome"/>
</dbReference>
<keyword evidence="1" id="KW-1133">Transmembrane helix</keyword>
<keyword evidence="1" id="KW-0812">Transmembrane</keyword>
<reference evidence="2 3" key="1">
    <citation type="submission" date="2020-07" db="EMBL/GenBank/DDBJ databases">
        <title>Vallitalea guaymasensis genome.</title>
        <authorList>
            <person name="Postec A."/>
        </authorList>
    </citation>
    <scope>NUCLEOTIDE SEQUENCE [LARGE SCALE GENOMIC DNA]</scope>
    <source>
        <strain evidence="2 3">Ra1766G1</strain>
    </source>
</reference>
<feature type="transmembrane region" description="Helical" evidence="1">
    <location>
        <begin position="6"/>
        <end position="30"/>
    </location>
</feature>
<proteinExistence type="predicted"/>
<evidence type="ECO:0000313" key="2">
    <source>
        <dbReference type="EMBL" id="QUH32002.1"/>
    </source>
</evidence>
<evidence type="ECO:0000313" key="3">
    <source>
        <dbReference type="Proteomes" id="UP000677305"/>
    </source>
</evidence>